<reference evidence="8 9" key="1">
    <citation type="submission" date="2016-03" db="EMBL/GenBank/DDBJ databases">
        <authorList>
            <person name="Ploux O."/>
        </authorList>
    </citation>
    <scope>NUCLEOTIDE SEQUENCE [LARGE SCALE GENOMIC DNA]</scope>
    <source>
        <strain evidence="8 9">R-45370</strain>
    </source>
</reference>
<dbReference type="SUPFAM" id="SSF52833">
    <property type="entry name" value="Thioredoxin-like"/>
    <property type="match status" value="1"/>
</dbReference>
<feature type="domain" description="Glutaredoxin" evidence="7">
    <location>
        <begin position="16"/>
        <end position="80"/>
    </location>
</feature>
<keyword evidence="1" id="KW-0001">2Fe-2S</keyword>
<sequence>MSTKETILKQLADNPIILYMKGVPTAPECGFSGKTVEILNATKVPFAYVDVLRAPFIRDRLPSVSKWPTFPQLFVKGELVGGADIVESMYNDGSLLPLLQSAVKPVDNAADNNVITHSEVEALILGDYSDAQIAIEGQGCNLTIRVVSGQFADQSMVKQHQGVMATLTEPLANGRLHAVTLKTFTPEQWQTQTPDAKPGLLQIQL</sequence>
<dbReference type="EMBL" id="LUUI01000092">
    <property type="protein sequence ID" value="OAI16962.1"/>
    <property type="molecule type" value="Genomic_DNA"/>
</dbReference>
<keyword evidence="9" id="KW-1185">Reference proteome</keyword>
<organism evidence="8 9">
    <name type="scientific">Methylomonas lenta</name>
    <dbReference type="NCBI Taxonomy" id="980561"/>
    <lineage>
        <taxon>Bacteria</taxon>
        <taxon>Pseudomonadati</taxon>
        <taxon>Pseudomonadota</taxon>
        <taxon>Gammaproteobacteria</taxon>
        <taxon>Methylococcales</taxon>
        <taxon>Methylococcaceae</taxon>
        <taxon>Methylomonas</taxon>
    </lineage>
</organism>
<comment type="caution">
    <text evidence="8">The sequence shown here is derived from an EMBL/GenBank/DDBJ whole genome shotgun (WGS) entry which is preliminary data.</text>
</comment>
<dbReference type="RefSeq" id="WP_066980809.1">
    <property type="nucleotide sequence ID" value="NZ_LUUI01000092.1"/>
</dbReference>
<protein>
    <submittedName>
        <fullName evidence="8">Glutaredoxin</fullName>
    </submittedName>
</protein>
<dbReference type="InterPro" id="IPR002634">
    <property type="entry name" value="BolA"/>
</dbReference>
<dbReference type="GO" id="GO:0051537">
    <property type="term" value="F:2 iron, 2 sulfur cluster binding"/>
    <property type="evidence" value="ECO:0007669"/>
    <property type="project" value="UniProtKB-KW"/>
</dbReference>
<keyword evidence="4" id="KW-0411">Iron-sulfur</keyword>
<evidence type="ECO:0000313" key="9">
    <source>
        <dbReference type="Proteomes" id="UP000078476"/>
    </source>
</evidence>
<dbReference type="Pfam" id="PF01722">
    <property type="entry name" value="BolA"/>
    <property type="match status" value="1"/>
</dbReference>
<dbReference type="InterPro" id="IPR002109">
    <property type="entry name" value="Glutaredoxin"/>
</dbReference>
<dbReference type="InterPro" id="IPR033658">
    <property type="entry name" value="GRX_PICOT-like"/>
</dbReference>
<proteinExistence type="inferred from homology"/>
<dbReference type="PANTHER" id="PTHR10293">
    <property type="entry name" value="GLUTAREDOXIN FAMILY MEMBER"/>
    <property type="match status" value="1"/>
</dbReference>
<keyword evidence="3" id="KW-0408">Iron</keyword>
<evidence type="ECO:0000256" key="1">
    <source>
        <dbReference type="ARBA" id="ARBA00022714"/>
    </source>
</evidence>
<dbReference type="Proteomes" id="UP000078476">
    <property type="component" value="Unassembled WGS sequence"/>
</dbReference>
<evidence type="ECO:0000256" key="3">
    <source>
        <dbReference type="ARBA" id="ARBA00023004"/>
    </source>
</evidence>
<evidence type="ECO:0000313" key="8">
    <source>
        <dbReference type="EMBL" id="OAI16962.1"/>
    </source>
</evidence>
<dbReference type="PANTHER" id="PTHR10293:SF72">
    <property type="entry name" value="MONOTHIOL GLUTAREDOXIN-S14, CHLOROPLASTIC"/>
    <property type="match status" value="1"/>
</dbReference>
<evidence type="ECO:0000259" key="7">
    <source>
        <dbReference type="Pfam" id="PF00462"/>
    </source>
</evidence>
<name>A0A177NGH9_9GAMM</name>
<dbReference type="AlphaFoldDB" id="A0A177NGH9"/>
<dbReference type="OrthoDB" id="9804115at2"/>
<accession>A0A177NGH9</accession>
<evidence type="ECO:0000256" key="4">
    <source>
        <dbReference type="ARBA" id="ARBA00023014"/>
    </source>
</evidence>
<evidence type="ECO:0000256" key="2">
    <source>
        <dbReference type="ARBA" id="ARBA00022723"/>
    </source>
</evidence>
<dbReference type="GO" id="GO:0046872">
    <property type="term" value="F:metal ion binding"/>
    <property type="evidence" value="ECO:0007669"/>
    <property type="project" value="UniProtKB-KW"/>
</dbReference>
<dbReference type="InterPro" id="IPR036249">
    <property type="entry name" value="Thioredoxin-like_sf"/>
</dbReference>
<keyword evidence="5" id="KW-0676">Redox-active center</keyword>
<comment type="similarity">
    <text evidence="6">Belongs to the BolA/IbaG family.</text>
</comment>
<dbReference type="Pfam" id="PF00462">
    <property type="entry name" value="Glutaredoxin"/>
    <property type="match status" value="1"/>
</dbReference>
<evidence type="ECO:0000256" key="5">
    <source>
        <dbReference type="ARBA" id="ARBA00023284"/>
    </source>
</evidence>
<dbReference type="STRING" id="980561.A1359_07050"/>
<dbReference type="CDD" id="cd03028">
    <property type="entry name" value="GRX_PICOT_like"/>
    <property type="match status" value="1"/>
</dbReference>
<dbReference type="PROSITE" id="PS51354">
    <property type="entry name" value="GLUTAREDOXIN_2"/>
    <property type="match status" value="1"/>
</dbReference>
<dbReference type="Gene3D" id="3.30.300.90">
    <property type="entry name" value="BolA-like"/>
    <property type="match status" value="1"/>
</dbReference>
<gene>
    <name evidence="8" type="ORF">A1359_07050</name>
</gene>
<dbReference type="SUPFAM" id="SSF82657">
    <property type="entry name" value="BolA-like"/>
    <property type="match status" value="1"/>
</dbReference>
<keyword evidence="2" id="KW-0479">Metal-binding</keyword>
<dbReference type="InterPro" id="IPR004480">
    <property type="entry name" value="Monothiol_GRX-rel"/>
</dbReference>
<dbReference type="Gene3D" id="3.40.30.10">
    <property type="entry name" value="Glutaredoxin"/>
    <property type="match status" value="1"/>
</dbReference>
<dbReference type="InterPro" id="IPR036065">
    <property type="entry name" value="BolA-like_sf"/>
</dbReference>
<evidence type="ECO:0000256" key="6">
    <source>
        <dbReference type="RuleBase" id="RU003860"/>
    </source>
</evidence>
<dbReference type="NCBIfam" id="TIGR00365">
    <property type="entry name" value="Grx4 family monothiol glutaredoxin"/>
    <property type="match status" value="1"/>
</dbReference>